<evidence type="ECO:0000313" key="2">
    <source>
        <dbReference type="Proteomes" id="UP001153331"/>
    </source>
</evidence>
<accession>A0ACC2HWA2</accession>
<dbReference type="Proteomes" id="UP001153331">
    <property type="component" value="Unassembled WGS sequence"/>
</dbReference>
<protein>
    <submittedName>
        <fullName evidence="1">Uncharacterized protein</fullName>
    </submittedName>
</protein>
<organism evidence="1 2">
    <name type="scientific">Boeremia exigua</name>
    <dbReference type="NCBI Taxonomy" id="749465"/>
    <lineage>
        <taxon>Eukaryota</taxon>
        <taxon>Fungi</taxon>
        <taxon>Dikarya</taxon>
        <taxon>Ascomycota</taxon>
        <taxon>Pezizomycotina</taxon>
        <taxon>Dothideomycetes</taxon>
        <taxon>Pleosporomycetidae</taxon>
        <taxon>Pleosporales</taxon>
        <taxon>Pleosporineae</taxon>
        <taxon>Didymellaceae</taxon>
        <taxon>Boeremia</taxon>
    </lineage>
</organism>
<dbReference type="EMBL" id="JAPHNI010000961">
    <property type="protein sequence ID" value="KAJ8107290.1"/>
    <property type="molecule type" value="Genomic_DNA"/>
</dbReference>
<proteinExistence type="predicted"/>
<evidence type="ECO:0000313" key="1">
    <source>
        <dbReference type="EMBL" id="KAJ8107290.1"/>
    </source>
</evidence>
<keyword evidence="2" id="KW-1185">Reference proteome</keyword>
<comment type="caution">
    <text evidence="1">The sequence shown here is derived from an EMBL/GenBank/DDBJ whole genome shotgun (WGS) entry which is preliminary data.</text>
</comment>
<reference evidence="1" key="1">
    <citation type="submission" date="2022-11" db="EMBL/GenBank/DDBJ databases">
        <title>Genome Sequence of Boeremia exigua.</title>
        <authorList>
            <person name="Buettner E."/>
        </authorList>
    </citation>
    <scope>NUCLEOTIDE SEQUENCE</scope>
    <source>
        <strain evidence="1">CU02</strain>
    </source>
</reference>
<gene>
    <name evidence="1" type="ORF">OPT61_g8968</name>
</gene>
<name>A0ACC2HWA2_9PLEO</name>
<sequence>MPEAGLASVMLMARGRRVAAPTQQHVCLLTPHAAGVSRGQQVCCCIASPRLPSSVLVQPRADDIVNPSATDVPERRRVLRSARGSFTILPLTGLVFNIPQERAPALTIQTRRDTRRTLADGKTHAPLRSVHST</sequence>